<evidence type="ECO:0000256" key="1">
    <source>
        <dbReference type="ARBA" id="ARBA00022737"/>
    </source>
</evidence>
<dbReference type="SMART" id="SM00248">
    <property type="entry name" value="ANK"/>
    <property type="match status" value="5"/>
</dbReference>
<organism evidence="4 5">
    <name type="scientific">Stieleria marina</name>
    <dbReference type="NCBI Taxonomy" id="1930275"/>
    <lineage>
        <taxon>Bacteria</taxon>
        <taxon>Pseudomonadati</taxon>
        <taxon>Planctomycetota</taxon>
        <taxon>Planctomycetia</taxon>
        <taxon>Pirellulales</taxon>
        <taxon>Pirellulaceae</taxon>
        <taxon>Stieleria</taxon>
    </lineage>
</organism>
<keyword evidence="5" id="KW-1185">Reference proteome</keyword>
<name>A0A517NQD3_9BACT</name>
<sequence length="304" mass="33406">MLNEHDYIEAITSGDDARLAQLLRSCNGDEPLVALIAARRPTNHSIGFGMTLLQLASIRERKPGHPSKLLIDHGAKVDLHSACGLGMTERIQYLLRDRPVGVSDQVDTYFPIQFAITAGRPEVIQFLVEHGDDVNRNFKKVAYFGWEDDAIGQDYLPWNPIHMASLWGFNKERVPVAQALAAAGANLNAVSPLDGFRPIHLVAMSSRIEMIEFFVSEGVEVDSRTEACAVINLPNEKGPVQGYECTSLMVAAAEGFLEATACLLDLGADPLAVNSEGDTALDFAQRRFWDGQPYDGVIDLLKKR</sequence>
<reference evidence="4 5" key="1">
    <citation type="submission" date="2019-02" db="EMBL/GenBank/DDBJ databases">
        <title>Deep-cultivation of Planctomycetes and their phenomic and genomic characterization uncovers novel biology.</title>
        <authorList>
            <person name="Wiegand S."/>
            <person name="Jogler M."/>
            <person name="Boedeker C."/>
            <person name="Pinto D."/>
            <person name="Vollmers J."/>
            <person name="Rivas-Marin E."/>
            <person name="Kohn T."/>
            <person name="Peeters S.H."/>
            <person name="Heuer A."/>
            <person name="Rast P."/>
            <person name="Oberbeckmann S."/>
            <person name="Bunk B."/>
            <person name="Jeske O."/>
            <person name="Meyerdierks A."/>
            <person name="Storesund J.E."/>
            <person name="Kallscheuer N."/>
            <person name="Luecker S."/>
            <person name="Lage O.M."/>
            <person name="Pohl T."/>
            <person name="Merkel B.J."/>
            <person name="Hornburger P."/>
            <person name="Mueller R.-W."/>
            <person name="Bruemmer F."/>
            <person name="Labrenz M."/>
            <person name="Spormann A.M."/>
            <person name="Op den Camp H."/>
            <person name="Overmann J."/>
            <person name="Amann R."/>
            <person name="Jetten M.S.M."/>
            <person name="Mascher T."/>
            <person name="Medema M.H."/>
            <person name="Devos D.P."/>
            <person name="Kaster A.-K."/>
            <person name="Ovreas L."/>
            <person name="Rohde M."/>
            <person name="Galperin M.Y."/>
            <person name="Jogler C."/>
        </authorList>
    </citation>
    <scope>NUCLEOTIDE SEQUENCE [LARGE SCALE GENOMIC DNA]</scope>
    <source>
        <strain evidence="4 5">K23_9</strain>
    </source>
</reference>
<gene>
    <name evidence="4" type="ORF">K239x_12840</name>
</gene>
<dbReference type="EMBL" id="CP036526">
    <property type="protein sequence ID" value="QDT09338.1"/>
    <property type="molecule type" value="Genomic_DNA"/>
</dbReference>
<dbReference type="PROSITE" id="PS50297">
    <property type="entry name" value="ANK_REP_REGION"/>
    <property type="match status" value="2"/>
</dbReference>
<dbReference type="InterPro" id="IPR050745">
    <property type="entry name" value="Multifunctional_regulatory"/>
</dbReference>
<evidence type="ECO:0000256" key="3">
    <source>
        <dbReference type="PROSITE-ProRule" id="PRU00023"/>
    </source>
</evidence>
<keyword evidence="2 3" id="KW-0040">ANK repeat</keyword>
<dbReference type="PROSITE" id="PS50088">
    <property type="entry name" value="ANK_REPEAT"/>
    <property type="match status" value="2"/>
</dbReference>
<keyword evidence="1" id="KW-0677">Repeat</keyword>
<accession>A0A517NQD3</accession>
<evidence type="ECO:0000256" key="2">
    <source>
        <dbReference type="ARBA" id="ARBA00023043"/>
    </source>
</evidence>
<feature type="repeat" description="ANK" evidence="3">
    <location>
        <begin position="194"/>
        <end position="226"/>
    </location>
</feature>
<dbReference type="PANTHER" id="PTHR24189:SF50">
    <property type="entry name" value="ANKYRIN REPEAT AND SOCS BOX PROTEIN 2"/>
    <property type="match status" value="1"/>
</dbReference>
<dbReference type="AlphaFoldDB" id="A0A517NQD3"/>
<feature type="repeat" description="ANK" evidence="3">
    <location>
        <begin position="107"/>
        <end position="139"/>
    </location>
</feature>
<protein>
    <submittedName>
        <fullName evidence="4">Ankyrin repeats (3 copies)</fullName>
    </submittedName>
</protein>
<proteinExistence type="predicted"/>
<dbReference type="InterPro" id="IPR002110">
    <property type="entry name" value="Ankyrin_rpt"/>
</dbReference>
<dbReference type="SUPFAM" id="SSF48403">
    <property type="entry name" value="Ankyrin repeat"/>
    <property type="match status" value="1"/>
</dbReference>
<dbReference type="OrthoDB" id="254400at2"/>
<evidence type="ECO:0000313" key="5">
    <source>
        <dbReference type="Proteomes" id="UP000319817"/>
    </source>
</evidence>
<dbReference type="Gene3D" id="1.25.40.20">
    <property type="entry name" value="Ankyrin repeat-containing domain"/>
    <property type="match status" value="2"/>
</dbReference>
<evidence type="ECO:0000313" key="4">
    <source>
        <dbReference type="EMBL" id="QDT09338.1"/>
    </source>
</evidence>
<dbReference type="PANTHER" id="PTHR24189">
    <property type="entry name" value="MYOTROPHIN"/>
    <property type="match status" value="1"/>
</dbReference>
<dbReference type="Pfam" id="PF13637">
    <property type="entry name" value="Ank_4"/>
    <property type="match status" value="1"/>
</dbReference>
<dbReference type="InterPro" id="IPR036770">
    <property type="entry name" value="Ankyrin_rpt-contain_sf"/>
</dbReference>
<dbReference type="Proteomes" id="UP000319817">
    <property type="component" value="Chromosome"/>
</dbReference>